<dbReference type="Gene3D" id="3.30.70.1280">
    <property type="entry name" value="SP0830-like domains"/>
    <property type="match status" value="1"/>
</dbReference>
<dbReference type="EMBL" id="JBAWKC010000001">
    <property type="protein sequence ID" value="MFH6767822.1"/>
    <property type="molecule type" value="Genomic_DNA"/>
</dbReference>
<sequence length="179" mass="20812">MKTYIALLRGINVSGHKKVPMAELRKILSKVGFVNVQTYIQSGNVIFQSTEEEPQKLTNVIQKEIKNHFDFEVPILIKTHDELLCIFKNCPFSQEKKESSYFTLLYWTPDQLLVENLGELKYPNEEIIISNSCIYFYSSMGYGNTKYNNNFFERKLKVTATARNYKTMLKLLSLSSDLK</sequence>
<dbReference type="Proteomes" id="UP001610104">
    <property type="component" value="Unassembled WGS sequence"/>
</dbReference>
<dbReference type="Pfam" id="PF08002">
    <property type="entry name" value="DUF1697"/>
    <property type="match status" value="1"/>
</dbReference>
<keyword evidence="2" id="KW-1185">Reference proteome</keyword>
<dbReference type="PIRSF" id="PIRSF008502">
    <property type="entry name" value="UCP008502"/>
    <property type="match status" value="1"/>
</dbReference>
<reference evidence="1 2" key="1">
    <citation type="submission" date="2024-02" db="EMBL/GenBank/DDBJ databases">
        <title>A Gaetbulibacter species isolated from tidal flats and genomic insights of their niches.</title>
        <authorList>
            <person name="Ye Y."/>
        </authorList>
    </citation>
    <scope>NUCLEOTIDE SEQUENCE [LARGE SCALE GENOMIC DNA]</scope>
    <source>
        <strain evidence="1 2">KEM-8</strain>
    </source>
</reference>
<evidence type="ECO:0000313" key="1">
    <source>
        <dbReference type="EMBL" id="MFH6767822.1"/>
    </source>
</evidence>
<gene>
    <name evidence="1" type="ORF">V8G56_03660</name>
</gene>
<dbReference type="PANTHER" id="PTHR36439">
    <property type="entry name" value="BLL4334 PROTEIN"/>
    <property type="match status" value="1"/>
</dbReference>
<dbReference type="InterPro" id="IPR012545">
    <property type="entry name" value="DUF1697"/>
</dbReference>
<name>A0ABW7MQ12_9FLAO</name>
<proteinExistence type="predicted"/>
<evidence type="ECO:0000313" key="2">
    <source>
        <dbReference type="Proteomes" id="UP001610104"/>
    </source>
</evidence>
<dbReference type="RefSeq" id="WP_395437103.1">
    <property type="nucleotide sequence ID" value="NZ_JBAWKC010000001.1"/>
</dbReference>
<accession>A0ABW7MQ12</accession>
<organism evidence="1 2">
    <name type="scientific">Gaetbulibacter aquiaggeris</name>
    <dbReference type="NCBI Taxonomy" id="1735373"/>
    <lineage>
        <taxon>Bacteria</taxon>
        <taxon>Pseudomonadati</taxon>
        <taxon>Bacteroidota</taxon>
        <taxon>Flavobacteriia</taxon>
        <taxon>Flavobacteriales</taxon>
        <taxon>Flavobacteriaceae</taxon>
        <taxon>Gaetbulibacter</taxon>
    </lineage>
</organism>
<dbReference type="SUPFAM" id="SSF160379">
    <property type="entry name" value="SP0830-like"/>
    <property type="match status" value="1"/>
</dbReference>
<protein>
    <submittedName>
        <fullName evidence="1">DUF1697 domain-containing protein</fullName>
    </submittedName>
</protein>
<dbReference type="PANTHER" id="PTHR36439:SF1">
    <property type="entry name" value="DUF1697 DOMAIN-CONTAINING PROTEIN"/>
    <property type="match status" value="1"/>
</dbReference>
<comment type="caution">
    <text evidence="1">The sequence shown here is derived from an EMBL/GenBank/DDBJ whole genome shotgun (WGS) entry which is preliminary data.</text>
</comment>